<comment type="caution">
    <text evidence="1">The sequence shown here is derived from an EMBL/GenBank/DDBJ whole genome shotgun (WGS) entry which is preliminary data.</text>
</comment>
<proteinExistence type="predicted"/>
<name>A0ACB7ULU8_DIOAL</name>
<dbReference type="EMBL" id="CM037025">
    <property type="protein sequence ID" value="KAH7661368.1"/>
    <property type="molecule type" value="Genomic_DNA"/>
</dbReference>
<reference evidence="2" key="1">
    <citation type="journal article" date="2022" name="Nat. Commun.">
        <title>Chromosome evolution and the genetic basis of agronomically important traits in greater yam.</title>
        <authorList>
            <person name="Bredeson J.V."/>
            <person name="Lyons J.B."/>
            <person name="Oniyinde I.O."/>
            <person name="Okereke N.R."/>
            <person name="Kolade O."/>
            <person name="Nnabue I."/>
            <person name="Nwadili C.O."/>
            <person name="Hribova E."/>
            <person name="Parker M."/>
            <person name="Nwogha J."/>
            <person name="Shu S."/>
            <person name="Carlson J."/>
            <person name="Kariba R."/>
            <person name="Muthemba S."/>
            <person name="Knop K."/>
            <person name="Barton G.J."/>
            <person name="Sherwood A.V."/>
            <person name="Lopez-Montes A."/>
            <person name="Asiedu R."/>
            <person name="Jamnadass R."/>
            <person name="Muchugi A."/>
            <person name="Goodstein D."/>
            <person name="Egesi C.N."/>
            <person name="Featherston J."/>
            <person name="Asfaw A."/>
            <person name="Simpson G.G."/>
            <person name="Dolezel J."/>
            <person name="Hendre P.S."/>
            <person name="Van Deynze A."/>
            <person name="Kumar P.L."/>
            <person name="Obidiegwu J.E."/>
            <person name="Bhattacharjee R."/>
            <person name="Rokhsar D.S."/>
        </authorList>
    </citation>
    <scope>NUCLEOTIDE SEQUENCE [LARGE SCALE GENOMIC DNA]</scope>
    <source>
        <strain evidence="2">cv. TDa95/00328</strain>
    </source>
</reference>
<sequence>MLQALQSQSIQFVVFQSVYNYWKEKREQWQKPILRRLQPPSPVNDSNPYNVFRPREKFHRHHTRRTQRRENNAQSFDKQPGSSSETL</sequence>
<accession>A0ACB7ULU8</accession>
<keyword evidence="2" id="KW-1185">Reference proteome</keyword>
<gene>
    <name evidence="1" type="ORF">IHE45_15G058300</name>
</gene>
<protein>
    <submittedName>
        <fullName evidence="1">Enhancer of polycomb protein</fullName>
    </submittedName>
</protein>
<dbReference type="Proteomes" id="UP000827976">
    <property type="component" value="Chromosome 15"/>
</dbReference>
<evidence type="ECO:0000313" key="2">
    <source>
        <dbReference type="Proteomes" id="UP000827976"/>
    </source>
</evidence>
<organism evidence="1 2">
    <name type="scientific">Dioscorea alata</name>
    <name type="common">Purple yam</name>
    <dbReference type="NCBI Taxonomy" id="55571"/>
    <lineage>
        <taxon>Eukaryota</taxon>
        <taxon>Viridiplantae</taxon>
        <taxon>Streptophyta</taxon>
        <taxon>Embryophyta</taxon>
        <taxon>Tracheophyta</taxon>
        <taxon>Spermatophyta</taxon>
        <taxon>Magnoliopsida</taxon>
        <taxon>Liliopsida</taxon>
        <taxon>Dioscoreales</taxon>
        <taxon>Dioscoreaceae</taxon>
        <taxon>Dioscorea</taxon>
    </lineage>
</organism>
<evidence type="ECO:0000313" key="1">
    <source>
        <dbReference type="EMBL" id="KAH7661368.1"/>
    </source>
</evidence>